<comment type="subcellular location">
    <subcellularLocation>
        <location evidence="1 8">Cell membrane</location>
        <topology evidence="1 8">Multi-pass membrane protein</topology>
    </subcellularLocation>
</comment>
<reference evidence="10" key="1">
    <citation type="submission" date="2022-07" db="EMBL/GenBank/DDBJ databases">
        <title>Draft genome of Pseudomonas carnis strain LP isolated from cheese.</title>
        <authorList>
            <person name="Wolfe B.E."/>
        </authorList>
    </citation>
    <scope>NUCLEOTIDE SEQUENCE</scope>
    <source>
        <strain evidence="10">LP</strain>
    </source>
</reference>
<sequence length="113" mass="12128">MKQWIWLLMAIVLEVVATLSLRAAVDNPQWIVVVICGYVGAFVALSMVLREGMAIGVAYGIWAACGVAFTAVVAHILFSDPLTWIMGLGIVCIIAGVWLVEAGSVASHRKVEE</sequence>
<accession>A0ABT5RKX6</accession>
<evidence type="ECO:0000256" key="8">
    <source>
        <dbReference type="RuleBase" id="RU003942"/>
    </source>
</evidence>
<keyword evidence="3" id="KW-1003">Cell membrane</keyword>
<keyword evidence="11" id="KW-1185">Reference proteome</keyword>
<evidence type="ECO:0000256" key="9">
    <source>
        <dbReference type="SAM" id="Phobius"/>
    </source>
</evidence>
<dbReference type="EMBL" id="JANCLL010000031">
    <property type="protein sequence ID" value="MDD1946644.1"/>
    <property type="molecule type" value="Genomic_DNA"/>
</dbReference>
<name>A0ABT5RKX6_9PSED</name>
<evidence type="ECO:0000256" key="6">
    <source>
        <dbReference type="ARBA" id="ARBA00023136"/>
    </source>
</evidence>
<feature type="transmembrane region" description="Helical" evidence="9">
    <location>
        <begin position="30"/>
        <end position="49"/>
    </location>
</feature>
<evidence type="ECO:0000256" key="4">
    <source>
        <dbReference type="ARBA" id="ARBA00022692"/>
    </source>
</evidence>
<dbReference type="SUPFAM" id="SSF103481">
    <property type="entry name" value="Multidrug resistance efflux transporter EmrE"/>
    <property type="match status" value="1"/>
</dbReference>
<dbReference type="Proteomes" id="UP001150614">
    <property type="component" value="Unassembled WGS sequence"/>
</dbReference>
<evidence type="ECO:0000256" key="2">
    <source>
        <dbReference type="ARBA" id="ARBA00022448"/>
    </source>
</evidence>
<feature type="transmembrane region" description="Helical" evidence="9">
    <location>
        <begin position="56"/>
        <end position="78"/>
    </location>
</feature>
<dbReference type="Pfam" id="PF00893">
    <property type="entry name" value="Multi_Drug_Res"/>
    <property type="match status" value="1"/>
</dbReference>
<keyword evidence="2" id="KW-0813">Transport</keyword>
<feature type="transmembrane region" description="Helical" evidence="9">
    <location>
        <begin position="84"/>
        <end position="100"/>
    </location>
</feature>
<evidence type="ECO:0000313" key="11">
    <source>
        <dbReference type="Proteomes" id="UP001150614"/>
    </source>
</evidence>
<dbReference type="RefSeq" id="WP_102879487.1">
    <property type="nucleotide sequence ID" value="NZ_JADUCE010000005.1"/>
</dbReference>
<dbReference type="PANTHER" id="PTHR30561:SF1">
    <property type="entry name" value="MULTIDRUG TRANSPORTER EMRE"/>
    <property type="match status" value="1"/>
</dbReference>
<keyword evidence="4 8" id="KW-0812">Transmembrane</keyword>
<evidence type="ECO:0000256" key="3">
    <source>
        <dbReference type="ARBA" id="ARBA00022475"/>
    </source>
</evidence>
<keyword evidence="6 9" id="KW-0472">Membrane</keyword>
<dbReference type="InterPro" id="IPR000390">
    <property type="entry name" value="Small_drug/metabolite_transptr"/>
</dbReference>
<protein>
    <submittedName>
        <fullName evidence="10">SMR family transporter</fullName>
    </submittedName>
</protein>
<comment type="similarity">
    <text evidence="7 8">Belongs to the drug/metabolite transporter (DMT) superfamily. Small multidrug resistance (SMR) (TC 2.A.7.1) family.</text>
</comment>
<evidence type="ECO:0000313" key="10">
    <source>
        <dbReference type="EMBL" id="MDD1946644.1"/>
    </source>
</evidence>
<evidence type="ECO:0000256" key="7">
    <source>
        <dbReference type="ARBA" id="ARBA00038032"/>
    </source>
</evidence>
<gene>
    <name evidence="10" type="ORF">NMG11_22730</name>
</gene>
<dbReference type="InterPro" id="IPR037185">
    <property type="entry name" value="EmrE-like"/>
</dbReference>
<evidence type="ECO:0000256" key="1">
    <source>
        <dbReference type="ARBA" id="ARBA00004651"/>
    </source>
</evidence>
<feature type="transmembrane region" description="Helical" evidence="9">
    <location>
        <begin position="5"/>
        <end position="24"/>
    </location>
</feature>
<comment type="caution">
    <text evidence="10">The sequence shown here is derived from an EMBL/GenBank/DDBJ whole genome shotgun (WGS) entry which is preliminary data.</text>
</comment>
<evidence type="ECO:0000256" key="5">
    <source>
        <dbReference type="ARBA" id="ARBA00022989"/>
    </source>
</evidence>
<organism evidence="10 11">
    <name type="scientific">Pseudomonas carnis</name>
    <dbReference type="NCBI Taxonomy" id="2487355"/>
    <lineage>
        <taxon>Bacteria</taxon>
        <taxon>Pseudomonadati</taxon>
        <taxon>Pseudomonadota</taxon>
        <taxon>Gammaproteobacteria</taxon>
        <taxon>Pseudomonadales</taxon>
        <taxon>Pseudomonadaceae</taxon>
        <taxon>Pseudomonas</taxon>
    </lineage>
</organism>
<proteinExistence type="inferred from homology"/>
<dbReference type="InterPro" id="IPR045324">
    <property type="entry name" value="Small_multidrug_res"/>
</dbReference>
<dbReference type="Gene3D" id="1.10.3730.20">
    <property type="match status" value="1"/>
</dbReference>
<dbReference type="PANTHER" id="PTHR30561">
    <property type="entry name" value="SMR FAMILY PROTON-DEPENDENT DRUG EFFLUX TRANSPORTER SUGE"/>
    <property type="match status" value="1"/>
</dbReference>
<keyword evidence="5 9" id="KW-1133">Transmembrane helix</keyword>